<reference evidence="1" key="1">
    <citation type="submission" date="2018-07" db="EMBL/GenBank/DDBJ databases">
        <authorList>
            <person name="Ashton P.M."/>
            <person name="Dallman T."/>
            <person name="Nair S."/>
            <person name="De Pinna E."/>
            <person name="Peters T."/>
            <person name="Grant K."/>
        </authorList>
    </citation>
    <scope>NUCLEOTIDE SEQUENCE</scope>
    <source>
        <strain evidence="1">368335</strain>
    </source>
</reference>
<gene>
    <name evidence="1" type="ORF">CB695_16330</name>
</gene>
<comment type="caution">
    <text evidence="1">The sequence shown here is derived from an EMBL/GenBank/DDBJ whole genome shotgun (WGS) entry which is preliminary data.</text>
</comment>
<organism evidence="1">
    <name type="scientific">Salmonella enterica subsp. enterica serovar Chester</name>
    <dbReference type="NCBI Taxonomy" id="149386"/>
    <lineage>
        <taxon>Bacteria</taxon>
        <taxon>Pseudomonadati</taxon>
        <taxon>Pseudomonadota</taxon>
        <taxon>Gammaproteobacteria</taxon>
        <taxon>Enterobacterales</taxon>
        <taxon>Enterobacteriaceae</taxon>
        <taxon>Salmonella</taxon>
    </lineage>
</organism>
<dbReference type="EMBL" id="AAMIYH010000015">
    <property type="protein sequence ID" value="EDH8303037.1"/>
    <property type="molecule type" value="Genomic_DNA"/>
</dbReference>
<protein>
    <submittedName>
        <fullName evidence="1">Uncharacterized protein</fullName>
    </submittedName>
</protein>
<name>A0A635R8X1_SALET</name>
<dbReference type="AlphaFoldDB" id="A0A635R8X1"/>
<sequence length="353" mass="40457">MFSQAELNQAVIKGRYEDPSAIQLVNAVKNNNQRIRNYLESIQTSVGSGHLVLKILAAIGYAGEPTYEEIEWACRRKLSDIGNALRLTSVGEYGQVFNGAFIEGQDEIISLVARPVDPNLSFRDYTPAVYLYHEYTNLNWTLGNGKPRGISIIEINLVALLWQYVLAEQYYRTQPEPITRLVYAQRHIIYRMLPSYMDIAFLNIHRAIAIGKEIEEENPLRVIPTPPLRDLAIRHAKAISKSLRAGKPLPAVVMAHIPQIFEDPHKPSTALDRILFKEPGSTIQGSWHRNIVNWYWALFCLQYDNASMGKYKSNLMVRIARFEDAKILEKLTRSARNYYRHELILPLYSALEK</sequence>
<proteinExistence type="predicted"/>
<evidence type="ECO:0000313" key="1">
    <source>
        <dbReference type="EMBL" id="EDH8303037.1"/>
    </source>
</evidence>
<accession>A0A635R8X1</accession>